<reference evidence="2 3" key="1">
    <citation type="journal article" date="2018" name="Nat. Ecol. Evol.">
        <title>Pezizomycetes genomes reveal the molecular basis of ectomycorrhizal truffle lifestyle.</title>
        <authorList>
            <person name="Murat C."/>
            <person name="Payen T."/>
            <person name="Noel B."/>
            <person name="Kuo A."/>
            <person name="Morin E."/>
            <person name="Chen J."/>
            <person name="Kohler A."/>
            <person name="Krizsan K."/>
            <person name="Balestrini R."/>
            <person name="Da Silva C."/>
            <person name="Montanini B."/>
            <person name="Hainaut M."/>
            <person name="Levati E."/>
            <person name="Barry K.W."/>
            <person name="Belfiori B."/>
            <person name="Cichocki N."/>
            <person name="Clum A."/>
            <person name="Dockter R.B."/>
            <person name="Fauchery L."/>
            <person name="Guy J."/>
            <person name="Iotti M."/>
            <person name="Le Tacon F."/>
            <person name="Lindquist E.A."/>
            <person name="Lipzen A."/>
            <person name="Malagnac F."/>
            <person name="Mello A."/>
            <person name="Molinier V."/>
            <person name="Miyauchi S."/>
            <person name="Poulain J."/>
            <person name="Riccioni C."/>
            <person name="Rubini A."/>
            <person name="Sitrit Y."/>
            <person name="Splivallo R."/>
            <person name="Traeger S."/>
            <person name="Wang M."/>
            <person name="Zifcakova L."/>
            <person name="Wipf D."/>
            <person name="Zambonelli A."/>
            <person name="Paolocci F."/>
            <person name="Nowrousian M."/>
            <person name="Ottonello S."/>
            <person name="Baldrian P."/>
            <person name="Spatafora J.W."/>
            <person name="Henrissat B."/>
            <person name="Nagy L.G."/>
            <person name="Aury J.M."/>
            <person name="Wincker P."/>
            <person name="Grigoriev I.V."/>
            <person name="Bonfante P."/>
            <person name="Martin F.M."/>
        </authorList>
    </citation>
    <scope>NUCLEOTIDE SEQUENCE [LARGE SCALE GENOMIC DNA]</scope>
    <source>
        <strain evidence="2 3">ATCC MYA-4762</strain>
    </source>
</reference>
<sequence>MKRERGGREDAEGHFHRTKKGYASLKIVMYVKDKSALYEIKHKYGGSVKSIAGSNALKYKIQDIRGLINLINDVNGFIRNPIRMLQLNKICVKFNIKLKEPIPLNGFVDGDGSIHIDENSGQLSITVTQKNKYLLEPLQKLYGGEVKNEVLNLVDDYFKKYPLKSGKTERINLIKDFYHLSEHRFLNISEIKLNKIVY</sequence>
<dbReference type="InterPro" id="IPR004860">
    <property type="entry name" value="LAGLIDADG_dom"/>
</dbReference>
<evidence type="ECO:0000313" key="2">
    <source>
        <dbReference type="EMBL" id="RPB17892.1"/>
    </source>
</evidence>
<dbReference type="PANTHER" id="PTHR37520">
    <property type="entry name" value="INTRON-ENCODED DNA ENDONUCLEASE AI2A-RELATED"/>
    <property type="match status" value="1"/>
</dbReference>
<gene>
    <name evidence="2" type="ORF">L211DRAFT_859432</name>
</gene>
<feature type="domain" description="Homing endonuclease LAGLIDADG" evidence="1">
    <location>
        <begin position="104"/>
        <end position="141"/>
    </location>
</feature>
<dbReference type="STRING" id="1051890.A0A3N4L8T8"/>
<dbReference type="PANTHER" id="PTHR37520:SF1">
    <property type="entry name" value="INTRON-ENCODED DNA ENDONUCLEASE AI2A-RELATED"/>
    <property type="match status" value="1"/>
</dbReference>
<dbReference type="InterPro" id="IPR027434">
    <property type="entry name" value="Homing_endonucl"/>
</dbReference>
<dbReference type="AlphaFoldDB" id="A0A3N4L8T8"/>
<proteinExistence type="predicted"/>
<dbReference type="Proteomes" id="UP000267821">
    <property type="component" value="Unassembled WGS sequence"/>
</dbReference>
<dbReference type="InParanoid" id="A0A3N4L8T8"/>
<dbReference type="EMBL" id="ML121919">
    <property type="protein sequence ID" value="RPB17892.1"/>
    <property type="molecule type" value="Genomic_DNA"/>
</dbReference>
<dbReference type="SUPFAM" id="SSF55608">
    <property type="entry name" value="Homing endonucleases"/>
    <property type="match status" value="2"/>
</dbReference>
<accession>A0A3N4L8T8</accession>
<dbReference type="Gene3D" id="3.10.28.10">
    <property type="entry name" value="Homing endonucleases"/>
    <property type="match status" value="2"/>
</dbReference>
<evidence type="ECO:0000259" key="1">
    <source>
        <dbReference type="Pfam" id="PF14528"/>
    </source>
</evidence>
<organism evidence="2 3">
    <name type="scientific">Terfezia boudieri ATCC MYA-4762</name>
    <dbReference type="NCBI Taxonomy" id="1051890"/>
    <lineage>
        <taxon>Eukaryota</taxon>
        <taxon>Fungi</taxon>
        <taxon>Dikarya</taxon>
        <taxon>Ascomycota</taxon>
        <taxon>Pezizomycotina</taxon>
        <taxon>Pezizomycetes</taxon>
        <taxon>Pezizales</taxon>
        <taxon>Pezizaceae</taxon>
        <taxon>Terfezia</taxon>
    </lineage>
</organism>
<evidence type="ECO:0000313" key="3">
    <source>
        <dbReference type="Proteomes" id="UP000267821"/>
    </source>
</evidence>
<dbReference type="Pfam" id="PF14528">
    <property type="entry name" value="LAGLIDADG_3"/>
    <property type="match status" value="1"/>
</dbReference>
<dbReference type="GO" id="GO:0004519">
    <property type="term" value="F:endonuclease activity"/>
    <property type="evidence" value="ECO:0007669"/>
    <property type="project" value="InterPro"/>
</dbReference>
<protein>
    <recommendedName>
        <fullName evidence="1">Homing endonuclease LAGLIDADG domain-containing protein</fullName>
    </recommendedName>
</protein>
<name>A0A3N4L8T8_9PEZI</name>
<dbReference type="OrthoDB" id="5406407at2759"/>
<keyword evidence="3" id="KW-1185">Reference proteome</keyword>